<dbReference type="AlphaFoldDB" id="A0A2S8FY86"/>
<accession>A0A2S8FY86</accession>
<reference evidence="1 2" key="1">
    <citation type="submission" date="2018-02" db="EMBL/GenBank/DDBJ databases">
        <title>Comparative genomes isolates from brazilian mangrove.</title>
        <authorList>
            <person name="Araujo J.E."/>
            <person name="Taketani R.G."/>
            <person name="Silva M.C.P."/>
            <person name="Loureco M.V."/>
            <person name="Andreote F.D."/>
        </authorList>
    </citation>
    <scope>NUCLEOTIDE SEQUENCE [LARGE SCALE GENOMIC DNA]</scope>
    <source>
        <strain evidence="1 2">Hex-1 MGV</strain>
    </source>
</reference>
<sequence>MVRCAAVLAVFVILLADTSTGKFHALGQELSGENVQDAPTAFQKEYYNAFLSVDIPKQREIIGKLRAFMERNESARIALSSNEISFLLEDLDRAISGSNEIQNRAKLQQQQVVEGTRQELLGNLPKALQHYRDSLTQATLLYGEDSFHAIAVRINIADAYYESGRNLDDAIAIYKEVQTSLETKELTSSDLYCQAITGLFGCYYEKEDRPNAIAFGRLVFETHQQRRSTDSNQFFNAASVLIRELNTAKKHQEAVQLAKQILDGPHPMTGLEAFYSLNIYQDYAVAQMRLGNGQGVSTAFDQALLLANQLPNYPDDSKLILLKQYQEFAENSHDKELSKILSSKIAEIERRHAQPRSRYTSSN</sequence>
<proteinExistence type="predicted"/>
<name>A0A2S8FY86_9BACT</name>
<dbReference type="SUPFAM" id="SSF48452">
    <property type="entry name" value="TPR-like"/>
    <property type="match status" value="1"/>
</dbReference>
<gene>
    <name evidence="1" type="ORF">C5Y83_04120</name>
</gene>
<evidence type="ECO:0008006" key="3">
    <source>
        <dbReference type="Google" id="ProtNLM"/>
    </source>
</evidence>
<protein>
    <recommendedName>
        <fullName evidence="3">Tetratricopeptide repeat-like domain-containing protein</fullName>
    </recommendedName>
</protein>
<evidence type="ECO:0000313" key="2">
    <source>
        <dbReference type="Proteomes" id="UP000238322"/>
    </source>
</evidence>
<comment type="caution">
    <text evidence="1">The sequence shown here is derived from an EMBL/GenBank/DDBJ whole genome shotgun (WGS) entry which is preliminary data.</text>
</comment>
<dbReference type="Proteomes" id="UP000238322">
    <property type="component" value="Unassembled WGS sequence"/>
</dbReference>
<organism evidence="1 2">
    <name type="scientific">Blastopirellula marina</name>
    <dbReference type="NCBI Taxonomy" id="124"/>
    <lineage>
        <taxon>Bacteria</taxon>
        <taxon>Pseudomonadati</taxon>
        <taxon>Planctomycetota</taxon>
        <taxon>Planctomycetia</taxon>
        <taxon>Pirellulales</taxon>
        <taxon>Pirellulaceae</taxon>
        <taxon>Blastopirellula</taxon>
    </lineage>
</organism>
<evidence type="ECO:0000313" key="1">
    <source>
        <dbReference type="EMBL" id="PQO37149.1"/>
    </source>
</evidence>
<dbReference type="Gene3D" id="1.25.40.10">
    <property type="entry name" value="Tetratricopeptide repeat domain"/>
    <property type="match status" value="1"/>
</dbReference>
<dbReference type="InterPro" id="IPR011990">
    <property type="entry name" value="TPR-like_helical_dom_sf"/>
</dbReference>
<dbReference type="EMBL" id="PUHY01000005">
    <property type="protein sequence ID" value="PQO37149.1"/>
    <property type="molecule type" value="Genomic_DNA"/>
</dbReference>